<reference evidence="1 2" key="1">
    <citation type="journal article" date="2020" name="Cell">
        <title>Large-Scale Comparative Analyses of Tick Genomes Elucidate Their Genetic Diversity and Vector Capacities.</title>
        <authorList>
            <consortium name="Tick Genome and Microbiome Consortium (TIGMIC)"/>
            <person name="Jia N."/>
            <person name="Wang J."/>
            <person name="Shi W."/>
            <person name="Du L."/>
            <person name="Sun Y."/>
            <person name="Zhan W."/>
            <person name="Jiang J.F."/>
            <person name="Wang Q."/>
            <person name="Zhang B."/>
            <person name="Ji P."/>
            <person name="Bell-Sakyi L."/>
            <person name="Cui X.M."/>
            <person name="Yuan T.T."/>
            <person name="Jiang B.G."/>
            <person name="Yang W.F."/>
            <person name="Lam T.T."/>
            <person name="Chang Q.C."/>
            <person name="Ding S.J."/>
            <person name="Wang X.J."/>
            <person name="Zhu J.G."/>
            <person name="Ruan X.D."/>
            <person name="Zhao L."/>
            <person name="Wei J.T."/>
            <person name="Ye R.Z."/>
            <person name="Que T.C."/>
            <person name="Du C.H."/>
            <person name="Zhou Y.H."/>
            <person name="Cheng J.X."/>
            <person name="Dai P.F."/>
            <person name="Guo W.B."/>
            <person name="Han X.H."/>
            <person name="Huang E.J."/>
            <person name="Li L.F."/>
            <person name="Wei W."/>
            <person name="Gao Y.C."/>
            <person name="Liu J.Z."/>
            <person name="Shao H.Z."/>
            <person name="Wang X."/>
            <person name="Wang C.C."/>
            <person name="Yang T.C."/>
            <person name="Huo Q.B."/>
            <person name="Li W."/>
            <person name="Chen H.Y."/>
            <person name="Chen S.E."/>
            <person name="Zhou L.G."/>
            <person name="Ni X.B."/>
            <person name="Tian J.H."/>
            <person name="Sheng Y."/>
            <person name="Liu T."/>
            <person name="Pan Y.S."/>
            <person name="Xia L.Y."/>
            <person name="Li J."/>
            <person name="Zhao F."/>
            <person name="Cao W.C."/>
        </authorList>
    </citation>
    <scope>NUCLEOTIDE SEQUENCE [LARGE SCALE GENOMIC DNA]</scope>
    <source>
        <strain evidence="1">Iper-2018</strain>
    </source>
</reference>
<evidence type="ECO:0000313" key="2">
    <source>
        <dbReference type="Proteomes" id="UP000805193"/>
    </source>
</evidence>
<keyword evidence="2" id="KW-1185">Reference proteome</keyword>
<organism evidence="1 2">
    <name type="scientific">Ixodes persulcatus</name>
    <name type="common">Taiga tick</name>
    <dbReference type="NCBI Taxonomy" id="34615"/>
    <lineage>
        <taxon>Eukaryota</taxon>
        <taxon>Metazoa</taxon>
        <taxon>Ecdysozoa</taxon>
        <taxon>Arthropoda</taxon>
        <taxon>Chelicerata</taxon>
        <taxon>Arachnida</taxon>
        <taxon>Acari</taxon>
        <taxon>Parasitiformes</taxon>
        <taxon>Ixodida</taxon>
        <taxon>Ixodoidea</taxon>
        <taxon>Ixodidae</taxon>
        <taxon>Ixodinae</taxon>
        <taxon>Ixodes</taxon>
    </lineage>
</organism>
<feature type="non-terminal residue" evidence="1">
    <location>
        <position position="1"/>
    </location>
</feature>
<comment type="caution">
    <text evidence="1">The sequence shown here is derived from an EMBL/GenBank/DDBJ whole genome shotgun (WGS) entry which is preliminary data.</text>
</comment>
<gene>
    <name evidence="1" type="ORF">HPB47_008122</name>
</gene>
<accession>A0AC60P5I8</accession>
<proteinExistence type="predicted"/>
<dbReference type="EMBL" id="JABSTQ010011153">
    <property type="protein sequence ID" value="KAG0414714.1"/>
    <property type="molecule type" value="Genomic_DNA"/>
</dbReference>
<sequence>LCTDAGLKRGGIDWRMCPDDEMLVLKWKDKRCVTMISNAYPPSEIKTVKRKRKDGAQEDAPFPEVIIDYNQHMGYVDKADML</sequence>
<evidence type="ECO:0000313" key="1">
    <source>
        <dbReference type="EMBL" id="KAG0414714.1"/>
    </source>
</evidence>
<protein>
    <submittedName>
        <fullName evidence="1">Uncharacterized protein</fullName>
    </submittedName>
</protein>
<name>A0AC60P5I8_IXOPE</name>
<dbReference type="Proteomes" id="UP000805193">
    <property type="component" value="Unassembled WGS sequence"/>
</dbReference>